<organism evidence="2 3">
    <name type="scientific">Mycena maculata</name>
    <dbReference type="NCBI Taxonomy" id="230809"/>
    <lineage>
        <taxon>Eukaryota</taxon>
        <taxon>Fungi</taxon>
        <taxon>Dikarya</taxon>
        <taxon>Basidiomycota</taxon>
        <taxon>Agaricomycotina</taxon>
        <taxon>Agaricomycetes</taxon>
        <taxon>Agaricomycetidae</taxon>
        <taxon>Agaricales</taxon>
        <taxon>Marasmiineae</taxon>
        <taxon>Mycenaceae</taxon>
        <taxon>Mycena</taxon>
    </lineage>
</organism>
<comment type="caution">
    <text evidence="2">The sequence shown here is derived from an EMBL/GenBank/DDBJ whole genome shotgun (WGS) entry which is preliminary data.</text>
</comment>
<feature type="transmembrane region" description="Helical" evidence="1">
    <location>
        <begin position="51"/>
        <end position="72"/>
    </location>
</feature>
<feature type="transmembrane region" description="Helical" evidence="1">
    <location>
        <begin position="103"/>
        <end position="122"/>
    </location>
</feature>
<name>A0AAD7IAG0_9AGAR</name>
<feature type="transmembrane region" description="Helical" evidence="1">
    <location>
        <begin position="15"/>
        <end position="39"/>
    </location>
</feature>
<sequence>MATTGPAVPPLDKMFLIGIWIETALYGISCVVFSTALYVLLHKRSSQTRPLFLLLVSCSLFALATAHVGLVLRQLLEAFIYSPPGTATLYFADQSAPIPVAKLVLYSVNVFTQDMVLVWRLWIVWGRNWRIVIVPIILECMHTAAAFIAEARGAIPGIPVFDKILHRWALVNWSLDLTVNIGVTAGIAYKLWSVGMTIQSLTGRNSNKYYGAILTVIESGGLFTTATLVTFSLYLSGQIATVMAIDSVMQLAVLTPLLIIVRVGLGITHGSNTTAYASTAAATSTLPHAVSNSLASRQVRIDIQKSTTSNSTYEMGKMQDGGKF</sequence>
<proteinExistence type="predicted"/>
<gene>
    <name evidence="2" type="ORF">DFH07DRAFT_842219</name>
</gene>
<keyword evidence="1" id="KW-1133">Transmembrane helix</keyword>
<dbReference type="Proteomes" id="UP001215280">
    <property type="component" value="Unassembled WGS sequence"/>
</dbReference>
<feature type="transmembrane region" description="Helical" evidence="1">
    <location>
        <begin position="209"/>
        <end position="233"/>
    </location>
</feature>
<protein>
    <submittedName>
        <fullName evidence="2">Uncharacterized protein</fullName>
    </submittedName>
</protein>
<keyword evidence="1" id="KW-0812">Transmembrane</keyword>
<keyword evidence="1" id="KW-0472">Membrane</keyword>
<evidence type="ECO:0000256" key="1">
    <source>
        <dbReference type="SAM" id="Phobius"/>
    </source>
</evidence>
<dbReference type="AlphaFoldDB" id="A0AAD7IAG0"/>
<accession>A0AAD7IAG0</accession>
<feature type="transmembrane region" description="Helical" evidence="1">
    <location>
        <begin position="169"/>
        <end position="189"/>
    </location>
</feature>
<reference evidence="2" key="1">
    <citation type="submission" date="2023-03" db="EMBL/GenBank/DDBJ databases">
        <title>Massive genome expansion in bonnet fungi (Mycena s.s.) driven by repeated elements and novel gene families across ecological guilds.</title>
        <authorList>
            <consortium name="Lawrence Berkeley National Laboratory"/>
            <person name="Harder C.B."/>
            <person name="Miyauchi S."/>
            <person name="Viragh M."/>
            <person name="Kuo A."/>
            <person name="Thoen E."/>
            <person name="Andreopoulos B."/>
            <person name="Lu D."/>
            <person name="Skrede I."/>
            <person name="Drula E."/>
            <person name="Henrissat B."/>
            <person name="Morin E."/>
            <person name="Kohler A."/>
            <person name="Barry K."/>
            <person name="LaButti K."/>
            <person name="Morin E."/>
            <person name="Salamov A."/>
            <person name="Lipzen A."/>
            <person name="Mereny Z."/>
            <person name="Hegedus B."/>
            <person name="Baldrian P."/>
            <person name="Stursova M."/>
            <person name="Weitz H."/>
            <person name="Taylor A."/>
            <person name="Grigoriev I.V."/>
            <person name="Nagy L.G."/>
            <person name="Martin F."/>
            <person name="Kauserud H."/>
        </authorList>
    </citation>
    <scope>NUCLEOTIDE SEQUENCE</scope>
    <source>
        <strain evidence="2">CBHHK188m</strain>
    </source>
</reference>
<keyword evidence="3" id="KW-1185">Reference proteome</keyword>
<evidence type="ECO:0000313" key="2">
    <source>
        <dbReference type="EMBL" id="KAJ7737457.1"/>
    </source>
</evidence>
<dbReference type="EMBL" id="JARJLG010000143">
    <property type="protein sequence ID" value="KAJ7737457.1"/>
    <property type="molecule type" value="Genomic_DNA"/>
</dbReference>
<feature type="transmembrane region" description="Helical" evidence="1">
    <location>
        <begin position="239"/>
        <end position="261"/>
    </location>
</feature>
<evidence type="ECO:0000313" key="3">
    <source>
        <dbReference type="Proteomes" id="UP001215280"/>
    </source>
</evidence>
<feature type="transmembrane region" description="Helical" evidence="1">
    <location>
        <begin position="129"/>
        <end position="149"/>
    </location>
</feature>